<proteinExistence type="predicted"/>
<reference evidence="2 3" key="1">
    <citation type="submission" date="2024-09" db="EMBL/GenBank/DDBJ databases">
        <title>Chromosome-scale assembly of Riccia fluitans.</title>
        <authorList>
            <person name="Paukszto L."/>
            <person name="Sawicki J."/>
            <person name="Karawczyk K."/>
            <person name="Piernik-Szablinska J."/>
            <person name="Szczecinska M."/>
            <person name="Mazdziarz M."/>
        </authorList>
    </citation>
    <scope>NUCLEOTIDE SEQUENCE [LARGE SCALE GENOMIC DNA]</scope>
    <source>
        <strain evidence="2">Rf_01</strain>
        <tissue evidence="2">Aerial parts of the thallus</tissue>
    </source>
</reference>
<gene>
    <name evidence="2" type="ORF">R1flu_013325</name>
</gene>
<dbReference type="EMBL" id="JBHFFA010000004">
    <property type="protein sequence ID" value="KAL2628639.1"/>
    <property type="molecule type" value="Genomic_DNA"/>
</dbReference>
<feature type="region of interest" description="Disordered" evidence="1">
    <location>
        <begin position="7"/>
        <end position="29"/>
    </location>
</feature>
<sequence>MIVCEFCPPDSRSREESFTSSSQASSEFEHESSGSKLAALKALGAVGLQIVHYSYEESKFRVQVIGAPNGLCVDLSSQEYFRFSQAMDDQSEPEPEIHKEVDSAELSPAEIAKGTKGRRYLKGFIPMLRLKERNEKESSQLQMRQRISMFMICLLRLFERKKKPAKAAASQSAAVQEEAKVEHSGLISS</sequence>
<protein>
    <submittedName>
        <fullName evidence="2">Uncharacterized protein</fullName>
    </submittedName>
</protein>
<evidence type="ECO:0000313" key="3">
    <source>
        <dbReference type="Proteomes" id="UP001605036"/>
    </source>
</evidence>
<dbReference type="Proteomes" id="UP001605036">
    <property type="component" value="Unassembled WGS sequence"/>
</dbReference>
<keyword evidence="3" id="KW-1185">Reference proteome</keyword>
<comment type="caution">
    <text evidence="2">The sequence shown here is derived from an EMBL/GenBank/DDBJ whole genome shotgun (WGS) entry which is preliminary data.</text>
</comment>
<name>A0ABD1YCX8_9MARC</name>
<organism evidence="2 3">
    <name type="scientific">Riccia fluitans</name>
    <dbReference type="NCBI Taxonomy" id="41844"/>
    <lineage>
        <taxon>Eukaryota</taxon>
        <taxon>Viridiplantae</taxon>
        <taxon>Streptophyta</taxon>
        <taxon>Embryophyta</taxon>
        <taxon>Marchantiophyta</taxon>
        <taxon>Marchantiopsida</taxon>
        <taxon>Marchantiidae</taxon>
        <taxon>Marchantiales</taxon>
        <taxon>Ricciaceae</taxon>
        <taxon>Riccia</taxon>
    </lineage>
</organism>
<evidence type="ECO:0000256" key="1">
    <source>
        <dbReference type="SAM" id="MobiDB-lite"/>
    </source>
</evidence>
<feature type="region of interest" description="Disordered" evidence="1">
    <location>
        <begin position="168"/>
        <end position="189"/>
    </location>
</feature>
<evidence type="ECO:0000313" key="2">
    <source>
        <dbReference type="EMBL" id="KAL2628639.1"/>
    </source>
</evidence>
<accession>A0ABD1YCX8</accession>
<dbReference type="AlphaFoldDB" id="A0ABD1YCX8"/>